<feature type="domain" description="Core" evidence="1">
    <location>
        <begin position="1"/>
        <end position="109"/>
    </location>
</feature>
<dbReference type="InterPro" id="IPR035903">
    <property type="entry name" value="HesB-like_dom_sf"/>
</dbReference>
<dbReference type="EMBL" id="BJCC01000008">
    <property type="protein sequence ID" value="GCF92980.1"/>
    <property type="molecule type" value="Genomic_DNA"/>
</dbReference>
<sequence length="111" mass="12069">MNIRVSESAATALKTKLNSSSFILALNDGSNQFSTVGGSCAIGDKFQIFATDGPKDNYTEKLAGKPFEIYISDGEKLFLGEEVLIDFNQRLNSFVLKNESGILDNNILVKA</sequence>
<dbReference type="AlphaFoldDB" id="A0A4P5P5L4"/>
<comment type="caution">
    <text evidence="2">The sequence shown here is derived from an EMBL/GenBank/DDBJ whole genome shotgun (WGS) entry which is preliminary data.</text>
</comment>
<evidence type="ECO:0000313" key="2">
    <source>
        <dbReference type="EMBL" id="GCF92980.1"/>
    </source>
</evidence>
<accession>A0A4P5P5L4</accession>
<gene>
    <name evidence="2" type="ORF">NRIC_08710</name>
</gene>
<proteinExistence type="predicted"/>
<dbReference type="OrthoDB" id="2187371at2"/>
<evidence type="ECO:0000313" key="3">
    <source>
        <dbReference type="Proteomes" id="UP000290567"/>
    </source>
</evidence>
<protein>
    <recommendedName>
        <fullName evidence="1">Core domain-containing protein</fullName>
    </recommendedName>
</protein>
<name>A0A4P5P5L4_9ENTE</name>
<dbReference type="SUPFAM" id="SSF89360">
    <property type="entry name" value="HesB-like domain"/>
    <property type="match status" value="1"/>
</dbReference>
<organism evidence="2 3">
    <name type="scientific">Enterococcus florum</name>
    <dbReference type="NCBI Taxonomy" id="2480627"/>
    <lineage>
        <taxon>Bacteria</taxon>
        <taxon>Bacillati</taxon>
        <taxon>Bacillota</taxon>
        <taxon>Bacilli</taxon>
        <taxon>Lactobacillales</taxon>
        <taxon>Enterococcaceae</taxon>
        <taxon>Enterococcus</taxon>
    </lineage>
</organism>
<dbReference type="InterPro" id="IPR000361">
    <property type="entry name" value="ATAP_core_dom"/>
</dbReference>
<reference evidence="3" key="1">
    <citation type="submission" date="2019-02" db="EMBL/GenBank/DDBJ databases">
        <title>Draft genome sequence of Enterococcus sp. Gos25-1.</title>
        <authorList>
            <person name="Tanaka N."/>
            <person name="Shiwa Y."/>
            <person name="Fujita N."/>
        </authorList>
    </citation>
    <scope>NUCLEOTIDE SEQUENCE [LARGE SCALE GENOMIC DNA]</scope>
    <source>
        <strain evidence="3">Gos25-1</strain>
    </source>
</reference>
<dbReference type="Proteomes" id="UP000290567">
    <property type="component" value="Unassembled WGS sequence"/>
</dbReference>
<evidence type="ECO:0000259" key="1">
    <source>
        <dbReference type="Pfam" id="PF01521"/>
    </source>
</evidence>
<dbReference type="Gene3D" id="2.60.300.12">
    <property type="entry name" value="HesB-like domain"/>
    <property type="match status" value="1"/>
</dbReference>
<dbReference type="RefSeq" id="WP_146621468.1">
    <property type="nucleotide sequence ID" value="NZ_BJCC01000008.1"/>
</dbReference>
<keyword evidence="3" id="KW-1185">Reference proteome</keyword>
<dbReference type="Pfam" id="PF01521">
    <property type="entry name" value="Fe-S_biosyn"/>
    <property type="match status" value="1"/>
</dbReference>